<proteinExistence type="predicted"/>
<protein>
    <submittedName>
        <fullName evidence="2">CRP-like cAMP-binding protein</fullName>
    </submittedName>
</protein>
<feature type="domain" description="Cyclic nucleotide-binding" evidence="1">
    <location>
        <begin position="29"/>
        <end position="114"/>
    </location>
</feature>
<dbReference type="EMBL" id="PVYX01000002">
    <property type="protein sequence ID" value="PRX54368.1"/>
    <property type="molecule type" value="Genomic_DNA"/>
</dbReference>
<name>A0A2T0MA61_9FLAO</name>
<accession>A0A2T0MA61</accession>
<evidence type="ECO:0000313" key="2">
    <source>
        <dbReference type="EMBL" id="PRX54368.1"/>
    </source>
</evidence>
<dbReference type="CDD" id="cd00038">
    <property type="entry name" value="CAP_ED"/>
    <property type="match status" value="1"/>
</dbReference>
<keyword evidence="3" id="KW-1185">Reference proteome</keyword>
<evidence type="ECO:0000259" key="1">
    <source>
        <dbReference type="Pfam" id="PF00027"/>
    </source>
</evidence>
<dbReference type="InterPro" id="IPR018490">
    <property type="entry name" value="cNMP-bd_dom_sf"/>
</dbReference>
<sequence length="194" mass="22873">MHPLLQHINKQIVLEETDFNVFLGIFNTKEYSKNHLLVQPGQKIEHQYFVLKGCLRTYLIDSSGKEHTMQFAVENWWVSDYLAYYKGGESIFFVECLEDCELMRVRKEDLEGMFLSLSITETYFRLQLENAFAAFQKRILSSLNLTAKERYSQFIQIYPDIEQRVKNYQIASYLGITPESLSRLRKNRIASDES</sequence>
<dbReference type="Gene3D" id="2.60.120.10">
    <property type="entry name" value="Jelly Rolls"/>
    <property type="match status" value="1"/>
</dbReference>
<gene>
    <name evidence="2" type="ORF">CLV81_2768</name>
</gene>
<evidence type="ECO:0000313" key="3">
    <source>
        <dbReference type="Proteomes" id="UP000237640"/>
    </source>
</evidence>
<reference evidence="2 3" key="1">
    <citation type="submission" date="2018-03" db="EMBL/GenBank/DDBJ databases">
        <title>Genomic Encyclopedia of Archaeal and Bacterial Type Strains, Phase II (KMG-II): from individual species to whole genera.</title>
        <authorList>
            <person name="Goeker M."/>
        </authorList>
    </citation>
    <scope>NUCLEOTIDE SEQUENCE [LARGE SCALE GENOMIC DNA]</scope>
    <source>
        <strain evidence="2 3">DSM 25027</strain>
    </source>
</reference>
<dbReference type="InterPro" id="IPR000595">
    <property type="entry name" value="cNMP-bd_dom"/>
</dbReference>
<dbReference type="Pfam" id="PF00027">
    <property type="entry name" value="cNMP_binding"/>
    <property type="match status" value="1"/>
</dbReference>
<dbReference type="OrthoDB" id="663011at2"/>
<dbReference type="InterPro" id="IPR014710">
    <property type="entry name" value="RmlC-like_jellyroll"/>
</dbReference>
<dbReference type="SUPFAM" id="SSF51206">
    <property type="entry name" value="cAMP-binding domain-like"/>
    <property type="match status" value="1"/>
</dbReference>
<comment type="caution">
    <text evidence="2">The sequence shown here is derived from an EMBL/GenBank/DDBJ whole genome shotgun (WGS) entry which is preliminary data.</text>
</comment>
<dbReference type="Proteomes" id="UP000237640">
    <property type="component" value="Unassembled WGS sequence"/>
</dbReference>
<dbReference type="AlphaFoldDB" id="A0A2T0MA61"/>
<organism evidence="2 3">
    <name type="scientific">Flagellimonas meridianipacifica</name>
    <dbReference type="NCBI Taxonomy" id="1080225"/>
    <lineage>
        <taxon>Bacteria</taxon>
        <taxon>Pseudomonadati</taxon>
        <taxon>Bacteroidota</taxon>
        <taxon>Flavobacteriia</taxon>
        <taxon>Flavobacteriales</taxon>
        <taxon>Flavobacteriaceae</taxon>
        <taxon>Flagellimonas</taxon>
    </lineage>
</organism>